<dbReference type="PANTHER" id="PTHR48064">
    <property type="entry name" value="OS01G0750400 PROTEIN"/>
    <property type="match status" value="1"/>
</dbReference>
<comment type="caution">
    <text evidence="5">The sequence shown here is derived from an EMBL/GenBank/DDBJ whole genome shotgun (WGS) entry which is preliminary data.</text>
</comment>
<dbReference type="InterPro" id="IPR032675">
    <property type="entry name" value="LRR_dom_sf"/>
</dbReference>
<dbReference type="Gene3D" id="3.80.10.10">
    <property type="entry name" value="Ribonuclease Inhibitor"/>
    <property type="match status" value="2"/>
</dbReference>
<accession>A0AAV9FA25</accession>
<dbReference type="Pfam" id="PF13855">
    <property type="entry name" value="LRR_8"/>
    <property type="match status" value="1"/>
</dbReference>
<keyword evidence="4" id="KW-0812">Transmembrane</keyword>
<feature type="region of interest" description="Disordered" evidence="3">
    <location>
        <begin position="432"/>
        <end position="469"/>
    </location>
</feature>
<sequence>MGSGVIEVGEEGEWEEKRRWEGWELRRERRMREEKERRRESESSARKRERERRRSRSEETMRRTSSVAMEEMERAEELRRKTGQRKMEFKILSTLLFILLLVSTTTTSSKTPPSIPKSTLDPKQISALQSLYLPVTPDPCLNPTNATTCDSASPFRHVTSLRLSNCSRDLQISPTALRALSTVRSLSLSNCPSLPRVPLPLALASNLRSFACAHAFSGGLTGVWLSRLANVTDLTVSDVPIKASGPSIVLSRMSAVRSVVLTRCNLTGSLPRHWHSNLTRIDFSDNRIAGAIHSSISALSGGLRFLNLSHNGIHGEIPDAFGELGLLENVSLASNSLSGPIPESVSGMSGLVHLDLSSNRFNGSVPRFLADLPGLKHLNLENNEFRGVIPFNGSFIKRLQVLKVGGNSGLCYNHTVLSSKLRLGIAPCDRDGFPVSPPPQRDDSPSPDDDGADTADGGGDGEARKDEHRHGPSKLVLGVAIGLSSVVFLIIFFVLLSRCCR</sequence>
<keyword evidence="4" id="KW-0472">Membrane</keyword>
<keyword evidence="1" id="KW-0433">Leucine-rich repeat</keyword>
<feature type="transmembrane region" description="Helical" evidence="4">
    <location>
        <begin position="475"/>
        <end position="496"/>
    </location>
</feature>
<dbReference type="FunFam" id="3.80.10.10:FF:000383">
    <property type="entry name" value="Leucine-rich repeat receptor protein kinase EMS1"/>
    <property type="match status" value="1"/>
</dbReference>
<dbReference type="SUPFAM" id="SSF52058">
    <property type="entry name" value="L domain-like"/>
    <property type="match status" value="1"/>
</dbReference>
<dbReference type="InterPro" id="IPR001611">
    <property type="entry name" value="Leu-rich_rpt"/>
</dbReference>
<evidence type="ECO:0008006" key="7">
    <source>
        <dbReference type="Google" id="ProtNLM"/>
    </source>
</evidence>
<proteinExistence type="predicted"/>
<dbReference type="Proteomes" id="UP001180020">
    <property type="component" value="Unassembled WGS sequence"/>
</dbReference>
<reference evidence="5" key="2">
    <citation type="submission" date="2023-06" db="EMBL/GenBank/DDBJ databases">
        <authorList>
            <person name="Ma L."/>
            <person name="Liu K.-W."/>
            <person name="Li Z."/>
            <person name="Hsiao Y.-Y."/>
            <person name="Qi Y."/>
            <person name="Fu T."/>
            <person name="Tang G."/>
            <person name="Zhang D."/>
            <person name="Sun W.-H."/>
            <person name="Liu D.-K."/>
            <person name="Li Y."/>
            <person name="Chen G.-Z."/>
            <person name="Liu X.-D."/>
            <person name="Liao X.-Y."/>
            <person name="Jiang Y.-T."/>
            <person name="Yu X."/>
            <person name="Hao Y."/>
            <person name="Huang J."/>
            <person name="Zhao X.-W."/>
            <person name="Ke S."/>
            <person name="Chen Y.-Y."/>
            <person name="Wu W.-L."/>
            <person name="Hsu J.-L."/>
            <person name="Lin Y.-F."/>
            <person name="Huang M.-D."/>
            <person name="Li C.-Y."/>
            <person name="Huang L."/>
            <person name="Wang Z.-W."/>
            <person name="Zhao X."/>
            <person name="Zhong W.-Y."/>
            <person name="Peng D.-H."/>
            <person name="Ahmad S."/>
            <person name="Lan S."/>
            <person name="Zhang J.-S."/>
            <person name="Tsai W.-C."/>
            <person name="Van De Peer Y."/>
            <person name="Liu Z.-J."/>
        </authorList>
    </citation>
    <scope>NUCLEOTIDE SEQUENCE</scope>
    <source>
        <strain evidence="5">CP</strain>
        <tissue evidence="5">Leaves</tissue>
    </source>
</reference>
<protein>
    <recommendedName>
        <fullName evidence="7">Receptor-like protein 51</fullName>
    </recommendedName>
</protein>
<feature type="region of interest" description="Disordered" evidence="3">
    <location>
        <begin position="29"/>
        <end position="82"/>
    </location>
</feature>
<dbReference type="InterPro" id="IPR053038">
    <property type="entry name" value="RLP_Defense"/>
</dbReference>
<gene>
    <name evidence="5" type="ORF">QJS10_CPA03g00295</name>
</gene>
<reference evidence="5" key="1">
    <citation type="journal article" date="2023" name="Nat. Commun.">
        <title>Diploid and tetraploid genomes of Acorus and the evolution of monocots.</title>
        <authorList>
            <person name="Ma L."/>
            <person name="Liu K.W."/>
            <person name="Li Z."/>
            <person name="Hsiao Y.Y."/>
            <person name="Qi Y."/>
            <person name="Fu T."/>
            <person name="Tang G.D."/>
            <person name="Zhang D."/>
            <person name="Sun W.H."/>
            <person name="Liu D.K."/>
            <person name="Li Y."/>
            <person name="Chen G.Z."/>
            <person name="Liu X.D."/>
            <person name="Liao X.Y."/>
            <person name="Jiang Y.T."/>
            <person name="Yu X."/>
            <person name="Hao Y."/>
            <person name="Huang J."/>
            <person name="Zhao X.W."/>
            <person name="Ke S."/>
            <person name="Chen Y.Y."/>
            <person name="Wu W.L."/>
            <person name="Hsu J.L."/>
            <person name="Lin Y.F."/>
            <person name="Huang M.D."/>
            <person name="Li C.Y."/>
            <person name="Huang L."/>
            <person name="Wang Z.W."/>
            <person name="Zhao X."/>
            <person name="Zhong W.Y."/>
            <person name="Peng D.H."/>
            <person name="Ahmad S."/>
            <person name="Lan S."/>
            <person name="Zhang J.S."/>
            <person name="Tsai W.C."/>
            <person name="Van de Peer Y."/>
            <person name="Liu Z.J."/>
        </authorList>
    </citation>
    <scope>NUCLEOTIDE SEQUENCE</scope>
    <source>
        <strain evidence="5">CP</strain>
    </source>
</reference>
<evidence type="ECO:0000313" key="6">
    <source>
        <dbReference type="Proteomes" id="UP001180020"/>
    </source>
</evidence>
<evidence type="ECO:0000256" key="2">
    <source>
        <dbReference type="ARBA" id="ARBA00022737"/>
    </source>
</evidence>
<keyword evidence="2" id="KW-0677">Repeat</keyword>
<organism evidence="5 6">
    <name type="scientific">Acorus calamus</name>
    <name type="common">Sweet flag</name>
    <dbReference type="NCBI Taxonomy" id="4465"/>
    <lineage>
        <taxon>Eukaryota</taxon>
        <taxon>Viridiplantae</taxon>
        <taxon>Streptophyta</taxon>
        <taxon>Embryophyta</taxon>
        <taxon>Tracheophyta</taxon>
        <taxon>Spermatophyta</taxon>
        <taxon>Magnoliopsida</taxon>
        <taxon>Liliopsida</taxon>
        <taxon>Acoraceae</taxon>
        <taxon>Acorus</taxon>
    </lineage>
</organism>
<evidence type="ECO:0000256" key="1">
    <source>
        <dbReference type="ARBA" id="ARBA00022614"/>
    </source>
</evidence>
<dbReference type="AlphaFoldDB" id="A0AAV9FA25"/>
<dbReference type="EMBL" id="JAUJYO010000003">
    <property type="protein sequence ID" value="KAK1321427.1"/>
    <property type="molecule type" value="Genomic_DNA"/>
</dbReference>
<evidence type="ECO:0000256" key="4">
    <source>
        <dbReference type="SAM" id="Phobius"/>
    </source>
</evidence>
<feature type="compositionally biased region" description="Basic and acidic residues" evidence="3">
    <location>
        <begin position="71"/>
        <end position="82"/>
    </location>
</feature>
<evidence type="ECO:0000313" key="5">
    <source>
        <dbReference type="EMBL" id="KAK1321427.1"/>
    </source>
</evidence>
<dbReference type="Pfam" id="PF00560">
    <property type="entry name" value="LRR_1"/>
    <property type="match status" value="1"/>
</dbReference>
<keyword evidence="4" id="KW-1133">Transmembrane helix</keyword>
<name>A0AAV9FA25_ACOCL</name>
<dbReference type="PANTHER" id="PTHR48064:SF1">
    <property type="entry name" value="RECEPTOR-LIKE PROTEIN 51-RELATED"/>
    <property type="match status" value="1"/>
</dbReference>
<feature type="compositionally biased region" description="Basic and acidic residues" evidence="3">
    <location>
        <begin position="29"/>
        <end position="48"/>
    </location>
</feature>
<keyword evidence="6" id="KW-1185">Reference proteome</keyword>
<evidence type="ECO:0000256" key="3">
    <source>
        <dbReference type="SAM" id="MobiDB-lite"/>
    </source>
</evidence>